<comment type="caution">
    <text evidence="1">The sequence shown here is derived from an EMBL/GenBank/DDBJ whole genome shotgun (WGS) entry which is preliminary data.</text>
</comment>
<dbReference type="Proteomes" id="UP000654075">
    <property type="component" value="Unassembled WGS sequence"/>
</dbReference>
<accession>A0A813I072</accession>
<keyword evidence="2" id="KW-1185">Reference proteome</keyword>
<gene>
    <name evidence="1" type="ORF">PGLA1383_LOCUS58081</name>
</gene>
<organism evidence="1 2">
    <name type="scientific">Polarella glacialis</name>
    <name type="common">Dinoflagellate</name>
    <dbReference type="NCBI Taxonomy" id="89957"/>
    <lineage>
        <taxon>Eukaryota</taxon>
        <taxon>Sar</taxon>
        <taxon>Alveolata</taxon>
        <taxon>Dinophyceae</taxon>
        <taxon>Suessiales</taxon>
        <taxon>Suessiaceae</taxon>
        <taxon>Polarella</taxon>
    </lineage>
</organism>
<proteinExistence type="predicted"/>
<dbReference type="EMBL" id="CAJNNV010033429">
    <property type="protein sequence ID" value="CAE8643779.1"/>
    <property type="molecule type" value="Genomic_DNA"/>
</dbReference>
<sequence length="100" mass="10853">MYQLHPLSCWLSNPYLESAGGANAFQQANLNAADSFEKASQVNGTPLVTATAAAVSDHHCIVGLNFRSRRLLICPPRLKLGSCSLQILCLQAELRIWGVD</sequence>
<evidence type="ECO:0000313" key="1">
    <source>
        <dbReference type="EMBL" id="CAE8643779.1"/>
    </source>
</evidence>
<reference evidence="1" key="1">
    <citation type="submission" date="2021-02" db="EMBL/GenBank/DDBJ databases">
        <authorList>
            <person name="Dougan E. K."/>
            <person name="Rhodes N."/>
            <person name="Thang M."/>
            <person name="Chan C."/>
        </authorList>
    </citation>
    <scope>NUCLEOTIDE SEQUENCE</scope>
</reference>
<name>A0A813I072_POLGL</name>
<protein>
    <submittedName>
        <fullName evidence="1">Uncharacterized protein</fullName>
    </submittedName>
</protein>
<evidence type="ECO:0000313" key="2">
    <source>
        <dbReference type="Proteomes" id="UP000654075"/>
    </source>
</evidence>
<dbReference type="AlphaFoldDB" id="A0A813I072"/>